<keyword evidence="2" id="KW-1185">Reference proteome</keyword>
<reference evidence="2" key="1">
    <citation type="journal article" date="2017" name="Nature">
        <title>The sunflower genome provides insights into oil metabolism, flowering and Asterid evolution.</title>
        <authorList>
            <person name="Badouin H."/>
            <person name="Gouzy J."/>
            <person name="Grassa C.J."/>
            <person name="Murat F."/>
            <person name="Staton S.E."/>
            <person name="Cottret L."/>
            <person name="Lelandais-Briere C."/>
            <person name="Owens G.L."/>
            <person name="Carrere S."/>
            <person name="Mayjonade B."/>
            <person name="Legrand L."/>
            <person name="Gill N."/>
            <person name="Kane N.C."/>
            <person name="Bowers J.E."/>
            <person name="Hubner S."/>
            <person name="Bellec A."/>
            <person name="Berard A."/>
            <person name="Berges H."/>
            <person name="Blanchet N."/>
            <person name="Boniface M.C."/>
            <person name="Brunel D."/>
            <person name="Catrice O."/>
            <person name="Chaidir N."/>
            <person name="Claudel C."/>
            <person name="Donnadieu C."/>
            <person name="Faraut T."/>
            <person name="Fievet G."/>
            <person name="Helmstetter N."/>
            <person name="King M."/>
            <person name="Knapp S.J."/>
            <person name="Lai Z."/>
            <person name="Le Paslier M.C."/>
            <person name="Lippi Y."/>
            <person name="Lorenzon L."/>
            <person name="Mandel J.R."/>
            <person name="Marage G."/>
            <person name="Marchand G."/>
            <person name="Marquand E."/>
            <person name="Bret-Mestries E."/>
            <person name="Morien E."/>
            <person name="Nambeesan S."/>
            <person name="Nguyen T."/>
            <person name="Pegot-Espagnet P."/>
            <person name="Pouilly N."/>
            <person name="Raftis F."/>
            <person name="Sallet E."/>
            <person name="Schiex T."/>
            <person name="Thomas J."/>
            <person name="Vandecasteele C."/>
            <person name="Vares D."/>
            <person name="Vear F."/>
            <person name="Vautrin S."/>
            <person name="Crespi M."/>
            <person name="Mangin B."/>
            <person name="Burke J.M."/>
            <person name="Salse J."/>
            <person name="Munos S."/>
            <person name="Vincourt P."/>
            <person name="Rieseberg L.H."/>
            <person name="Langlade N.B."/>
        </authorList>
    </citation>
    <scope>NUCLEOTIDE SEQUENCE [LARGE SCALE GENOMIC DNA]</scope>
    <source>
        <strain evidence="2">cv. SF193</strain>
    </source>
</reference>
<sequence>MCCCIRKAIGRVPLMPHIFIYVTNRALKSCMYPVKNQKPNSRVQLPFSCIVEASIHVYPIRKNMILCGICSRPFSYNRLSDASSFEKLNMLHLPSIRIADSHTKKPLMLYVMKPLVN</sequence>
<evidence type="ECO:0000313" key="1">
    <source>
        <dbReference type="EMBL" id="OTG29702.1"/>
    </source>
</evidence>
<protein>
    <submittedName>
        <fullName evidence="1">Uncharacterized protein</fullName>
    </submittedName>
</protein>
<organism evidence="1 2">
    <name type="scientific">Helianthus annuus</name>
    <name type="common">Common sunflower</name>
    <dbReference type="NCBI Taxonomy" id="4232"/>
    <lineage>
        <taxon>Eukaryota</taxon>
        <taxon>Viridiplantae</taxon>
        <taxon>Streptophyta</taxon>
        <taxon>Embryophyta</taxon>
        <taxon>Tracheophyta</taxon>
        <taxon>Spermatophyta</taxon>
        <taxon>Magnoliopsida</taxon>
        <taxon>eudicotyledons</taxon>
        <taxon>Gunneridae</taxon>
        <taxon>Pentapetalae</taxon>
        <taxon>asterids</taxon>
        <taxon>campanulids</taxon>
        <taxon>Asterales</taxon>
        <taxon>Asteraceae</taxon>
        <taxon>Asteroideae</taxon>
        <taxon>Heliantheae alliance</taxon>
        <taxon>Heliantheae</taxon>
        <taxon>Helianthus</taxon>
    </lineage>
</organism>
<dbReference type="Proteomes" id="UP000215914">
    <property type="component" value="Chromosome 4"/>
</dbReference>
<accession>A0A251V405</accession>
<proteinExistence type="predicted"/>
<dbReference type="EMBL" id="CM007893">
    <property type="protein sequence ID" value="OTG29702.1"/>
    <property type="molecule type" value="Genomic_DNA"/>
</dbReference>
<dbReference type="AlphaFoldDB" id="A0A251V405"/>
<name>A0A251V405_HELAN</name>
<dbReference type="InParanoid" id="A0A251V405"/>
<gene>
    <name evidence="1" type="ORF">HannXRQ_Chr04g0125151</name>
</gene>
<evidence type="ECO:0000313" key="2">
    <source>
        <dbReference type="Proteomes" id="UP000215914"/>
    </source>
</evidence>